<name>A0ABP9E8D2_9GAMM</name>
<dbReference type="Gene3D" id="3.40.50.10070">
    <property type="entry name" value="TolB, N-terminal domain"/>
    <property type="match status" value="1"/>
</dbReference>
<keyword evidence="2" id="KW-1185">Reference proteome</keyword>
<proteinExistence type="predicted"/>
<comment type="caution">
    <text evidence="1">The sequence shown here is derived from an EMBL/GenBank/DDBJ whole genome shotgun (WGS) entry which is preliminary data.</text>
</comment>
<dbReference type="InterPro" id="IPR011990">
    <property type="entry name" value="TPR-like_helical_dom_sf"/>
</dbReference>
<evidence type="ECO:0008006" key="3">
    <source>
        <dbReference type="Google" id="ProtNLM"/>
    </source>
</evidence>
<evidence type="ECO:0000313" key="2">
    <source>
        <dbReference type="Proteomes" id="UP001501323"/>
    </source>
</evidence>
<dbReference type="Pfam" id="PF14559">
    <property type="entry name" value="TPR_19"/>
    <property type="match status" value="1"/>
</dbReference>
<dbReference type="Proteomes" id="UP001501323">
    <property type="component" value="Unassembled WGS sequence"/>
</dbReference>
<gene>
    <name evidence="1" type="ORF">GCM10023332_22520</name>
</gene>
<protein>
    <recommendedName>
        <fullName evidence="3">Tetratricopeptide repeat protein</fullName>
    </recommendedName>
</protein>
<dbReference type="SUPFAM" id="SSF48452">
    <property type="entry name" value="TPR-like"/>
    <property type="match status" value="1"/>
</dbReference>
<organism evidence="1 2">
    <name type="scientific">Luteimonas vadosa</name>
    <dbReference type="NCBI Taxonomy" id="1165507"/>
    <lineage>
        <taxon>Bacteria</taxon>
        <taxon>Pseudomonadati</taxon>
        <taxon>Pseudomonadota</taxon>
        <taxon>Gammaproteobacteria</taxon>
        <taxon>Lysobacterales</taxon>
        <taxon>Lysobacteraceae</taxon>
        <taxon>Luteimonas</taxon>
    </lineage>
</organism>
<reference evidence="2" key="1">
    <citation type="journal article" date="2019" name="Int. J. Syst. Evol. Microbiol.">
        <title>The Global Catalogue of Microorganisms (GCM) 10K type strain sequencing project: providing services to taxonomists for standard genome sequencing and annotation.</title>
        <authorList>
            <consortium name="The Broad Institute Genomics Platform"/>
            <consortium name="The Broad Institute Genome Sequencing Center for Infectious Disease"/>
            <person name="Wu L."/>
            <person name="Ma J."/>
        </authorList>
    </citation>
    <scope>NUCLEOTIDE SEQUENCE [LARGE SCALE GENOMIC DNA]</scope>
    <source>
        <strain evidence="2">JCM 18392</strain>
    </source>
</reference>
<sequence length="544" mass="60233">MSGTEAGKRLSSWKAIARHIRRSERTARRWEAEEGMPVHRHMHLSLASVFAYPAELDAWMARRAAVDGASGEQDVPVARHESASIAVLPFDFIGQDSGDAYIADGFTDEIIADLAKISSLRVISRTSSMQLKAKGLSIGDIAARLDVCYLLEGSVRRHCGEIRASAQLIEADRERRVWSEKFAGTVSEVFDIQARIAREAAAAMKLRLTAEDESRLAHRGISEWPAWLAALQARQASLRWTRDGIDEAIGLLEDALTKAGDEAQLHAVLGKTHLHCREAGLDLSERPLVEARRCAERAFAADPDGAHGHELQGWLHYSQGEIQSAVENLKSAYARQGSNPDTLGLLCYCYLISGQVSVARALMPQVLAMDPLTQAYQALPAWADVLEGRHRDAVSVYRRLLDREPQSPLLRLFLVWILSINGLTDEVQSTVDGYADSDRDSLSAKVARCFAAACRGSRPQIELSVTDRAFANANDLYPRMLAQAHALAGEPAPAIEWLTLAVSRGFINYPYLSTHDPLLTRLQEEASYRDLLQVVHRRWVDFVV</sequence>
<dbReference type="EMBL" id="BAABJY010000002">
    <property type="protein sequence ID" value="GAA4869439.1"/>
    <property type="molecule type" value="Genomic_DNA"/>
</dbReference>
<evidence type="ECO:0000313" key="1">
    <source>
        <dbReference type="EMBL" id="GAA4869439.1"/>
    </source>
</evidence>
<dbReference type="Gene3D" id="1.25.40.10">
    <property type="entry name" value="Tetratricopeptide repeat domain"/>
    <property type="match status" value="1"/>
</dbReference>
<accession>A0ABP9E8D2</accession>